<evidence type="ECO:0000313" key="3">
    <source>
        <dbReference type="Proteomes" id="UP000321261"/>
    </source>
</evidence>
<gene>
    <name evidence="2" type="ORF">FHX44_117332</name>
</gene>
<comment type="caution">
    <text evidence="2">The sequence shown here is derived from an EMBL/GenBank/DDBJ whole genome shotgun (WGS) entry which is preliminary data.</text>
</comment>
<dbReference type="EMBL" id="VIWU01000001">
    <property type="protein sequence ID" value="TWF81389.1"/>
    <property type="molecule type" value="Genomic_DNA"/>
</dbReference>
<dbReference type="OrthoDB" id="3483205at2"/>
<dbReference type="RefSeq" id="WP_147259900.1">
    <property type="nucleotide sequence ID" value="NZ_VIWU01000001.1"/>
</dbReference>
<protein>
    <submittedName>
        <fullName evidence="2">Uncharacterized protein DUF4326</fullName>
    </submittedName>
</protein>
<reference evidence="2 3" key="1">
    <citation type="submission" date="2019-06" db="EMBL/GenBank/DDBJ databases">
        <title>Sequencing the genomes of 1000 actinobacteria strains.</title>
        <authorList>
            <person name="Klenk H.-P."/>
        </authorList>
    </citation>
    <scope>NUCLEOTIDE SEQUENCE [LARGE SCALE GENOMIC DNA]</scope>
    <source>
        <strain evidence="2 3">DSM 45671</strain>
    </source>
</reference>
<organism evidence="2 3">
    <name type="scientific">Pseudonocardia hierapolitana</name>
    <dbReference type="NCBI Taxonomy" id="1128676"/>
    <lineage>
        <taxon>Bacteria</taxon>
        <taxon>Bacillati</taxon>
        <taxon>Actinomycetota</taxon>
        <taxon>Actinomycetes</taxon>
        <taxon>Pseudonocardiales</taxon>
        <taxon>Pseudonocardiaceae</taxon>
        <taxon>Pseudonocardia</taxon>
    </lineage>
</organism>
<keyword evidence="3" id="KW-1185">Reference proteome</keyword>
<dbReference type="AlphaFoldDB" id="A0A561T2Q8"/>
<dbReference type="InterPro" id="IPR025475">
    <property type="entry name" value="DUF4326"/>
</dbReference>
<evidence type="ECO:0000259" key="1">
    <source>
        <dbReference type="Pfam" id="PF14216"/>
    </source>
</evidence>
<dbReference type="Proteomes" id="UP000321261">
    <property type="component" value="Unassembled WGS sequence"/>
</dbReference>
<accession>A0A561T2Q8</accession>
<name>A0A561T2Q8_9PSEU</name>
<proteinExistence type="predicted"/>
<feature type="domain" description="DUF4326" evidence="1">
    <location>
        <begin position="10"/>
        <end position="88"/>
    </location>
</feature>
<dbReference type="Pfam" id="PF14216">
    <property type="entry name" value="DUF4326"/>
    <property type="match status" value="1"/>
</dbReference>
<sequence>MSTRVHWQARTPGWHKPPGTVYVGRPTRWGNPFDHRRTGGGRARAVAAYRSWLRRHPEIVTAAREELAGRPLGCWCPPGEPCHAEVLLGVANG</sequence>
<evidence type="ECO:0000313" key="2">
    <source>
        <dbReference type="EMBL" id="TWF81389.1"/>
    </source>
</evidence>